<evidence type="ECO:0000313" key="2">
    <source>
        <dbReference type="EMBL" id="AUB79803.1"/>
    </source>
</evidence>
<proteinExistence type="predicted"/>
<gene>
    <name evidence="2" type="ORF">THSYN_01715</name>
</gene>
<dbReference type="Gene3D" id="2.60.120.10">
    <property type="entry name" value="Jelly Rolls"/>
    <property type="match status" value="1"/>
</dbReference>
<feature type="domain" description="(S)-ureidoglycine aminohydrolase cupin" evidence="1">
    <location>
        <begin position="21"/>
        <end position="90"/>
    </location>
</feature>
<organism evidence="2 3">
    <name type="scientific">Candidatus Thiodictyon syntrophicum</name>
    <dbReference type="NCBI Taxonomy" id="1166950"/>
    <lineage>
        <taxon>Bacteria</taxon>
        <taxon>Pseudomonadati</taxon>
        <taxon>Pseudomonadota</taxon>
        <taxon>Gammaproteobacteria</taxon>
        <taxon>Chromatiales</taxon>
        <taxon>Chromatiaceae</taxon>
        <taxon>Thiodictyon</taxon>
    </lineage>
</organism>
<dbReference type="CDD" id="cd02227">
    <property type="entry name" value="cupin_TM1112-like"/>
    <property type="match status" value="1"/>
</dbReference>
<name>A0A2K8U2J6_9GAMM</name>
<dbReference type="RefSeq" id="WP_100917620.1">
    <property type="nucleotide sequence ID" value="NZ_CP020370.1"/>
</dbReference>
<dbReference type="AlphaFoldDB" id="A0A2K8U2J6"/>
<sequence length="93" mass="10643">MDDLEILVEHKPSPAKLEVIGVDGWPLWRGEPGVLPWRYTRTETCYVLRGRFLVTPEGGTPQAFTRGDLIRFPAGLACTWEIQEAVEKQYRLD</sequence>
<keyword evidence="3" id="KW-1185">Reference proteome</keyword>
<dbReference type="Pfam" id="PF05899">
    <property type="entry name" value="Cupin_3"/>
    <property type="match status" value="1"/>
</dbReference>
<dbReference type="KEGG" id="tsy:THSYN_01715"/>
<dbReference type="EMBL" id="CP020370">
    <property type="protein sequence ID" value="AUB79803.1"/>
    <property type="molecule type" value="Genomic_DNA"/>
</dbReference>
<dbReference type="OrthoDB" id="9799053at2"/>
<protein>
    <submittedName>
        <fullName evidence="2">Cupin</fullName>
    </submittedName>
</protein>
<evidence type="ECO:0000259" key="1">
    <source>
        <dbReference type="Pfam" id="PF05899"/>
    </source>
</evidence>
<dbReference type="SUPFAM" id="SSF51182">
    <property type="entry name" value="RmlC-like cupins"/>
    <property type="match status" value="1"/>
</dbReference>
<dbReference type="InterPro" id="IPR014710">
    <property type="entry name" value="RmlC-like_jellyroll"/>
</dbReference>
<evidence type="ECO:0000313" key="3">
    <source>
        <dbReference type="Proteomes" id="UP000232638"/>
    </source>
</evidence>
<accession>A0A2K8U2J6</accession>
<reference evidence="2 3" key="1">
    <citation type="submission" date="2017-03" db="EMBL/GenBank/DDBJ databases">
        <title>Complete genome sequence of Candidatus 'Thiodictyon syntrophicum' sp. nov. strain Cad16T, a photolithoautotroph purple sulfur bacterium isolated from an alpine meromictic lake.</title>
        <authorList>
            <person name="Luedin S.M."/>
            <person name="Pothier J.F."/>
            <person name="Danza F."/>
            <person name="Storelli N."/>
            <person name="Wittwer M."/>
            <person name="Tonolla M."/>
        </authorList>
    </citation>
    <scope>NUCLEOTIDE SEQUENCE [LARGE SCALE GENOMIC DNA]</scope>
    <source>
        <strain evidence="2 3">Cad16T</strain>
    </source>
</reference>
<dbReference type="InterPro" id="IPR008579">
    <property type="entry name" value="UGlyAH_Cupin_dom"/>
</dbReference>
<dbReference type="PANTHER" id="PTHR33271">
    <property type="entry name" value="OS04G0445200 PROTEIN"/>
    <property type="match status" value="1"/>
</dbReference>
<dbReference type="Proteomes" id="UP000232638">
    <property type="component" value="Chromosome"/>
</dbReference>
<dbReference type="PANTHER" id="PTHR33271:SF22">
    <property type="entry name" value="OS04G0445200 PROTEIN"/>
    <property type="match status" value="1"/>
</dbReference>
<dbReference type="InterPro" id="IPR011051">
    <property type="entry name" value="RmlC_Cupin_sf"/>
</dbReference>